<dbReference type="HOGENOM" id="CLU_184943_2_0_2"/>
<proteinExistence type="predicted"/>
<keyword evidence="1" id="KW-0472">Membrane</keyword>
<feature type="transmembrane region" description="Helical" evidence="1">
    <location>
        <begin position="28"/>
        <end position="47"/>
    </location>
</feature>
<accession>V5TPI7</accession>
<evidence type="ECO:0000313" key="4">
    <source>
        <dbReference type="Proteomes" id="UP000018572"/>
    </source>
</evidence>
<dbReference type="Proteomes" id="UP000018572">
    <property type="component" value="Chromosome 1"/>
</dbReference>
<keyword evidence="4" id="KW-1185">Reference proteome</keyword>
<organism evidence="3 4">
    <name type="scientific">Haloarcula hispanica N601</name>
    <dbReference type="NCBI Taxonomy" id="1417673"/>
    <lineage>
        <taxon>Archaea</taxon>
        <taxon>Methanobacteriati</taxon>
        <taxon>Methanobacteriota</taxon>
        <taxon>Stenosarchaea group</taxon>
        <taxon>Halobacteria</taxon>
        <taxon>Halobacteriales</taxon>
        <taxon>Haloarculaceae</taxon>
        <taxon>Haloarcula</taxon>
    </lineage>
</organism>
<sequence>MYATARTDSTCRYNSTERRALMDPRTKASLLWGVVGGLAFLVLVQGYELLAGTPVSISAKAGVAVAVGIGATLASYRMQPRLFGNESP</sequence>
<feature type="transmembrane region" description="Helical" evidence="1">
    <location>
        <begin position="59"/>
        <end position="76"/>
    </location>
</feature>
<evidence type="ECO:0000313" key="3">
    <source>
        <dbReference type="EMBL" id="AHB67236.1"/>
    </source>
</evidence>
<dbReference type="AlphaFoldDB" id="V5TPI7"/>
<keyword evidence="1" id="KW-1133">Transmembrane helix</keyword>
<keyword evidence="1" id="KW-0812">Transmembrane</keyword>
<feature type="domain" description="DUF7981" evidence="2">
    <location>
        <begin position="22"/>
        <end position="84"/>
    </location>
</feature>
<evidence type="ECO:0000259" key="2">
    <source>
        <dbReference type="Pfam" id="PF25938"/>
    </source>
</evidence>
<dbReference type="Pfam" id="PF25938">
    <property type="entry name" value="DUF7981"/>
    <property type="match status" value="1"/>
</dbReference>
<dbReference type="KEGG" id="hhn:HISP_14940"/>
<protein>
    <recommendedName>
        <fullName evidence="2">DUF7981 domain-containing protein</fullName>
    </recommendedName>
</protein>
<evidence type="ECO:0000256" key="1">
    <source>
        <dbReference type="SAM" id="Phobius"/>
    </source>
</evidence>
<name>V5TPI7_HALHI</name>
<dbReference type="EMBL" id="CP006884">
    <property type="protein sequence ID" value="AHB67236.1"/>
    <property type="molecule type" value="Genomic_DNA"/>
</dbReference>
<reference evidence="3 4" key="1">
    <citation type="journal article" date="2014" name="Genome Announc.">
        <title>Complete Genome Sequence of the Extremely Halophilic Archaeon Haloarcula hispanica Strain N601.</title>
        <authorList>
            <person name="Ding J.Y."/>
            <person name="Chiang P.W."/>
            <person name="Hong M.J."/>
            <person name="Dyall-Smith M."/>
            <person name="Tang S.L."/>
        </authorList>
    </citation>
    <scope>NUCLEOTIDE SEQUENCE [LARGE SCALE GENOMIC DNA]</scope>
    <source>
        <strain evidence="3 4">N601</strain>
    </source>
</reference>
<gene>
    <name evidence="3" type="ORF">HISP_14940</name>
</gene>
<dbReference type="InterPro" id="IPR058287">
    <property type="entry name" value="DUF7981"/>
</dbReference>